<reference evidence="1" key="1">
    <citation type="submission" date="2018-11" db="EMBL/GenBank/DDBJ databases">
        <authorList>
            <person name="Alioto T."/>
            <person name="Alioto T."/>
        </authorList>
    </citation>
    <scope>NUCLEOTIDE SEQUENCE</scope>
</reference>
<dbReference type="Proteomes" id="UP000596742">
    <property type="component" value="Unassembled WGS sequence"/>
</dbReference>
<dbReference type="EMBL" id="UYJE01004007">
    <property type="protein sequence ID" value="VDI24220.1"/>
    <property type="molecule type" value="Genomic_DNA"/>
</dbReference>
<accession>A0A8B6DRW0</accession>
<dbReference type="OrthoDB" id="6141295at2759"/>
<name>A0A8B6DRW0_MYTGA</name>
<comment type="caution">
    <text evidence="1">The sequence shown here is derived from an EMBL/GenBank/DDBJ whole genome shotgun (WGS) entry which is preliminary data.</text>
</comment>
<organism evidence="1 2">
    <name type="scientific">Mytilus galloprovincialis</name>
    <name type="common">Mediterranean mussel</name>
    <dbReference type="NCBI Taxonomy" id="29158"/>
    <lineage>
        <taxon>Eukaryota</taxon>
        <taxon>Metazoa</taxon>
        <taxon>Spiralia</taxon>
        <taxon>Lophotrochozoa</taxon>
        <taxon>Mollusca</taxon>
        <taxon>Bivalvia</taxon>
        <taxon>Autobranchia</taxon>
        <taxon>Pteriomorphia</taxon>
        <taxon>Mytilida</taxon>
        <taxon>Mytiloidea</taxon>
        <taxon>Mytilidae</taxon>
        <taxon>Mytilinae</taxon>
        <taxon>Mytilus</taxon>
    </lineage>
</organism>
<dbReference type="AlphaFoldDB" id="A0A8B6DRW0"/>
<gene>
    <name evidence="1" type="ORF">MGAL_10B045588</name>
</gene>
<evidence type="ECO:0000313" key="2">
    <source>
        <dbReference type="Proteomes" id="UP000596742"/>
    </source>
</evidence>
<protein>
    <submittedName>
        <fullName evidence="1">Uncharacterized protein</fullName>
    </submittedName>
</protein>
<sequence length="173" mass="20024">MTFWWGGWSDDLSGIDYYKYDLYYLGVNRMNNDAFLVDGAGAGGYLVYQSVPITESSGSLHLNESGMYSLHLLAFDKAGNYKLGRNIFLYDNQSKVEKQKKKTTYSSTASKNTSYTWVTSNTNHVQVDWKDRFINFRHKDKKWLNPVQTYTANEIYEDLYGERTNVRINNVNG</sequence>
<proteinExistence type="predicted"/>
<keyword evidence="2" id="KW-1185">Reference proteome</keyword>
<evidence type="ECO:0000313" key="1">
    <source>
        <dbReference type="EMBL" id="VDI24220.1"/>
    </source>
</evidence>